<sequence>MRNARAWHTLTAVVTGAALVLQLVLVVEGGRVLDEVEPPGLGLRLARFIAYFTIQSNILVAVATALLARDPFRDGPAFRALRLASTVGITVTGLVHFFLLRPLLDLNGADWLADKMLHMLVPVLAVVGWFAFGPRPRVDGRAVAVAFAWPIAWVAVTLSVAGATRWVPYPFLDFREEGWGSVAVVCLGITALFAGLVAGFGWVDRRLATTRQAPEATAP</sequence>
<keyword evidence="1" id="KW-1133">Transmembrane helix</keyword>
<keyword evidence="3" id="KW-1185">Reference proteome</keyword>
<reference evidence="2 3" key="1">
    <citation type="submission" date="2020-07" db="EMBL/GenBank/DDBJ databases">
        <title>Sequencing the genomes of 1000 actinobacteria strains.</title>
        <authorList>
            <person name="Klenk H.-P."/>
        </authorList>
    </citation>
    <scope>NUCLEOTIDE SEQUENCE [LARGE SCALE GENOMIC DNA]</scope>
    <source>
        <strain evidence="2 3">DSM 19082</strain>
    </source>
</reference>
<dbReference type="Proteomes" id="UP000582231">
    <property type="component" value="Unassembled WGS sequence"/>
</dbReference>
<evidence type="ECO:0000313" key="2">
    <source>
        <dbReference type="EMBL" id="NYD30482.1"/>
    </source>
</evidence>
<feature type="transmembrane region" description="Helical" evidence="1">
    <location>
        <begin position="45"/>
        <end position="68"/>
    </location>
</feature>
<dbReference type="AlphaFoldDB" id="A0A852RV81"/>
<gene>
    <name evidence="2" type="ORF">BJ958_002028</name>
</gene>
<organism evidence="2 3">
    <name type="scientific">Nocardioides kongjuensis</name>
    <dbReference type="NCBI Taxonomy" id="349522"/>
    <lineage>
        <taxon>Bacteria</taxon>
        <taxon>Bacillati</taxon>
        <taxon>Actinomycetota</taxon>
        <taxon>Actinomycetes</taxon>
        <taxon>Propionibacteriales</taxon>
        <taxon>Nocardioidaceae</taxon>
        <taxon>Nocardioides</taxon>
    </lineage>
</organism>
<feature type="transmembrane region" description="Helical" evidence="1">
    <location>
        <begin position="80"/>
        <end position="104"/>
    </location>
</feature>
<accession>A0A852RV81</accession>
<protein>
    <submittedName>
        <fullName evidence="2">Putative membrane protein SirB2</fullName>
    </submittedName>
</protein>
<dbReference type="NCBIfam" id="NF038065">
    <property type="entry name" value="Pr6Pr"/>
    <property type="match status" value="1"/>
</dbReference>
<dbReference type="EMBL" id="JACCBF010000001">
    <property type="protein sequence ID" value="NYD30482.1"/>
    <property type="molecule type" value="Genomic_DNA"/>
</dbReference>
<keyword evidence="1" id="KW-0812">Transmembrane</keyword>
<name>A0A852RV81_9ACTN</name>
<feature type="transmembrane region" description="Helical" evidence="1">
    <location>
        <begin position="116"/>
        <end position="132"/>
    </location>
</feature>
<keyword evidence="1" id="KW-0472">Membrane</keyword>
<feature type="transmembrane region" description="Helical" evidence="1">
    <location>
        <begin position="179"/>
        <end position="203"/>
    </location>
</feature>
<evidence type="ECO:0000313" key="3">
    <source>
        <dbReference type="Proteomes" id="UP000582231"/>
    </source>
</evidence>
<comment type="caution">
    <text evidence="2">The sequence shown here is derived from an EMBL/GenBank/DDBJ whole genome shotgun (WGS) entry which is preliminary data.</text>
</comment>
<proteinExistence type="predicted"/>
<dbReference type="RefSeq" id="WP_179726722.1">
    <property type="nucleotide sequence ID" value="NZ_BAABEF010000001.1"/>
</dbReference>
<evidence type="ECO:0000256" key="1">
    <source>
        <dbReference type="SAM" id="Phobius"/>
    </source>
</evidence>
<feature type="transmembrane region" description="Helical" evidence="1">
    <location>
        <begin position="144"/>
        <end position="167"/>
    </location>
</feature>
<dbReference type="InterPro" id="IPR049713">
    <property type="entry name" value="Pr6Pr-like"/>
</dbReference>